<gene>
    <name evidence="8" type="ORF">ACFOUY_13515</name>
</gene>
<evidence type="ECO:0000313" key="8">
    <source>
        <dbReference type="EMBL" id="MFC4197717.1"/>
    </source>
</evidence>
<evidence type="ECO:0000256" key="1">
    <source>
        <dbReference type="ARBA" id="ARBA00004442"/>
    </source>
</evidence>
<dbReference type="PANTHER" id="PTHR30026">
    <property type="entry name" value="OUTER MEMBRANE PROTEIN TOLC"/>
    <property type="match status" value="1"/>
</dbReference>
<comment type="subcellular location">
    <subcellularLocation>
        <location evidence="1">Cell outer membrane</location>
    </subcellularLocation>
</comment>
<organism evidence="8 9">
    <name type="scientific">Pedobacter jamesrossensis</name>
    <dbReference type="NCBI Taxonomy" id="1908238"/>
    <lineage>
        <taxon>Bacteria</taxon>
        <taxon>Pseudomonadati</taxon>
        <taxon>Bacteroidota</taxon>
        <taxon>Sphingobacteriia</taxon>
        <taxon>Sphingobacteriales</taxon>
        <taxon>Sphingobacteriaceae</taxon>
        <taxon>Pedobacter</taxon>
    </lineage>
</organism>
<dbReference type="Proteomes" id="UP001595792">
    <property type="component" value="Unassembled WGS sequence"/>
</dbReference>
<keyword evidence="3" id="KW-0813">Transport</keyword>
<keyword evidence="4" id="KW-1134">Transmembrane beta strand</keyword>
<keyword evidence="7" id="KW-0998">Cell outer membrane</keyword>
<dbReference type="SUPFAM" id="SSF56954">
    <property type="entry name" value="Outer membrane efflux proteins (OEP)"/>
    <property type="match status" value="1"/>
</dbReference>
<accession>A0ABV8NNA5</accession>
<dbReference type="InterPro" id="IPR051906">
    <property type="entry name" value="TolC-like"/>
</dbReference>
<comment type="similarity">
    <text evidence="2">Belongs to the outer membrane factor (OMF) (TC 1.B.17) family.</text>
</comment>
<keyword evidence="6" id="KW-0472">Membrane</keyword>
<evidence type="ECO:0000256" key="6">
    <source>
        <dbReference type="ARBA" id="ARBA00023136"/>
    </source>
</evidence>
<comment type="caution">
    <text evidence="8">The sequence shown here is derived from an EMBL/GenBank/DDBJ whole genome shotgun (WGS) entry which is preliminary data.</text>
</comment>
<dbReference type="PANTHER" id="PTHR30026:SF21">
    <property type="entry name" value="SLR1270 PROTEIN"/>
    <property type="match status" value="1"/>
</dbReference>
<keyword evidence="9" id="KW-1185">Reference proteome</keyword>
<reference evidence="9" key="1">
    <citation type="journal article" date="2019" name="Int. J. Syst. Evol. Microbiol.">
        <title>The Global Catalogue of Microorganisms (GCM) 10K type strain sequencing project: providing services to taxonomists for standard genome sequencing and annotation.</title>
        <authorList>
            <consortium name="The Broad Institute Genomics Platform"/>
            <consortium name="The Broad Institute Genome Sequencing Center for Infectious Disease"/>
            <person name="Wu L."/>
            <person name="Ma J."/>
        </authorList>
    </citation>
    <scope>NUCLEOTIDE SEQUENCE [LARGE SCALE GENOMIC DNA]</scope>
    <source>
        <strain evidence="9">CCM 8689</strain>
    </source>
</reference>
<dbReference type="InterPro" id="IPR003423">
    <property type="entry name" value="OMP_efflux"/>
</dbReference>
<sequence length="462" mass="51202">MNRKVLSIPLVHIFLSLVFLLISFAGKAQQRLSLKELPSLVQNNLPQLNAAKANAAADRSVIDYEKRSLMPDLTLGYQANIATFNNITGMSYPGLMMPISGPPSQNNDLNFVPGSAAAALLTWRPISFGQRNAAIERASAQFKLANADYNEQTFRYQFLAINTYLDAVYLKQLISSHQASIKRYSSSLVQSMVLAKTGLRPGVDTVQFQSSLAQAEIELLQTDNAYKQKLITLSSLIGSEERDGNLLLVDTIFKNMDAFNDKSASIAKHPYFMTAIAQKDLTAAKLDEVKKTWRPKLDFWGNIYSRGSGVNAMGAVNKSDGFSFSRDNIGAGVQLSFPVFQFYQVNAKKRQYGELLKADHFKLKQLELDLNKQTDIAWQQYNSNVAISGKIAIRLKSATDAFSSLKLSYASGLIDFSRLAQAQYELQQAEVNSATALLAVQRSLLDISIAKGDLDLFFQQIQ</sequence>
<evidence type="ECO:0000256" key="5">
    <source>
        <dbReference type="ARBA" id="ARBA00022692"/>
    </source>
</evidence>
<evidence type="ECO:0000256" key="3">
    <source>
        <dbReference type="ARBA" id="ARBA00022448"/>
    </source>
</evidence>
<protein>
    <submittedName>
        <fullName evidence="8">TolC family protein</fullName>
    </submittedName>
</protein>
<name>A0ABV8NNA5_9SPHI</name>
<dbReference type="Pfam" id="PF02321">
    <property type="entry name" value="OEP"/>
    <property type="match status" value="2"/>
</dbReference>
<dbReference type="Gene3D" id="1.20.1600.10">
    <property type="entry name" value="Outer membrane efflux proteins (OEP)"/>
    <property type="match status" value="1"/>
</dbReference>
<proteinExistence type="inferred from homology"/>
<evidence type="ECO:0000256" key="2">
    <source>
        <dbReference type="ARBA" id="ARBA00007613"/>
    </source>
</evidence>
<dbReference type="EMBL" id="JBHSBY010000125">
    <property type="protein sequence ID" value="MFC4197717.1"/>
    <property type="molecule type" value="Genomic_DNA"/>
</dbReference>
<evidence type="ECO:0000256" key="7">
    <source>
        <dbReference type="ARBA" id="ARBA00023237"/>
    </source>
</evidence>
<keyword evidence="5" id="KW-0812">Transmembrane</keyword>
<evidence type="ECO:0000313" key="9">
    <source>
        <dbReference type="Proteomes" id="UP001595792"/>
    </source>
</evidence>
<evidence type="ECO:0000256" key="4">
    <source>
        <dbReference type="ARBA" id="ARBA00022452"/>
    </source>
</evidence>
<dbReference type="RefSeq" id="WP_378961353.1">
    <property type="nucleotide sequence ID" value="NZ_JBHRXC010000001.1"/>
</dbReference>